<feature type="domain" description="EAL" evidence="2">
    <location>
        <begin position="337"/>
        <end position="595"/>
    </location>
</feature>
<dbReference type="CDD" id="cd01948">
    <property type="entry name" value="EAL"/>
    <property type="match status" value="1"/>
</dbReference>
<dbReference type="SUPFAM" id="SSF141868">
    <property type="entry name" value="EAL domain-like"/>
    <property type="match status" value="1"/>
</dbReference>
<sequence length="612" mass="67178">MFGQVERRQQSHAAELDPYGGEAARRLAWAARFVKGKLRSFEREFLARLQGPEPEPPLPLLLNELGLGGRPGEGHVELLLRPGLDAARHRERANALGRILAATGVSPRAGIRATSWLLQAFSALNQRIPGRLSQRKLLLDVVSRRLETDVALREEGAESLRLEVDAAVRELFGALPALQRRVELLDTTIAATGRLPFVVCCAAYVRTADGGCELEAESHAHRLWRESRARQQPGAEDATGDEDATGEEQSPANAMTRAWSSGQLELADAAELARLRVSGIRAHAALSVPDVAGRPPLLLTLYGRLPGQFATATMRGCLDNVRLALGRELRRVHDGDTVPAVAADRRALWRQRLFGGGLRMHMQPIVHLNSATCTKVEALARLQLDDGELLAPAQFLPILGHLELDRLFVDGLHQALAALHHWEAQGILLELSYNLPPSTLRNPDCVAWISSALQRHRLAPARLTLELLEHEAYADEDELRRNAAQLHTLGVRLALDDLGSGYSSLLRLRNLPFDLVKIDQSLVRGIAHDNRRSVPLVAGLVELARRLGVEVAIEGLETQILLEFAAYLHADYAQGYAIARPMPASRIPGWTQGWRMPPLSGISPFALHDAAD</sequence>
<dbReference type="AlphaFoldDB" id="A0A1J5QBU3"/>
<dbReference type="EC" id="3.1.4.52" evidence="3"/>
<protein>
    <submittedName>
        <fullName evidence="3">Oxygen sensor protein DosP</fullName>
        <ecNumber evidence="3">3.1.4.52</ecNumber>
    </submittedName>
</protein>
<dbReference type="PANTHER" id="PTHR33121:SF70">
    <property type="entry name" value="SIGNALING PROTEIN YKOW"/>
    <property type="match status" value="1"/>
</dbReference>
<dbReference type="EMBL" id="MLJW01001613">
    <property type="protein sequence ID" value="OIQ77447.1"/>
    <property type="molecule type" value="Genomic_DNA"/>
</dbReference>
<proteinExistence type="predicted"/>
<keyword evidence="3" id="KW-0378">Hydrolase</keyword>
<organism evidence="3">
    <name type="scientific">mine drainage metagenome</name>
    <dbReference type="NCBI Taxonomy" id="410659"/>
    <lineage>
        <taxon>unclassified sequences</taxon>
        <taxon>metagenomes</taxon>
        <taxon>ecological metagenomes</taxon>
    </lineage>
</organism>
<comment type="caution">
    <text evidence="3">The sequence shown here is derived from an EMBL/GenBank/DDBJ whole genome shotgun (WGS) entry which is preliminary data.</text>
</comment>
<dbReference type="InterPro" id="IPR035919">
    <property type="entry name" value="EAL_sf"/>
</dbReference>
<dbReference type="PANTHER" id="PTHR33121">
    <property type="entry name" value="CYCLIC DI-GMP PHOSPHODIESTERASE PDEF"/>
    <property type="match status" value="1"/>
</dbReference>
<dbReference type="PROSITE" id="PS50883">
    <property type="entry name" value="EAL"/>
    <property type="match status" value="1"/>
</dbReference>
<dbReference type="Pfam" id="PF00563">
    <property type="entry name" value="EAL"/>
    <property type="match status" value="1"/>
</dbReference>
<accession>A0A1J5QBU3</accession>
<name>A0A1J5QBU3_9ZZZZ</name>
<dbReference type="InterPro" id="IPR001633">
    <property type="entry name" value="EAL_dom"/>
</dbReference>
<feature type="region of interest" description="Disordered" evidence="1">
    <location>
        <begin position="224"/>
        <end position="257"/>
    </location>
</feature>
<dbReference type="GO" id="GO:0071111">
    <property type="term" value="F:cyclic-guanylate-specific phosphodiesterase activity"/>
    <property type="evidence" value="ECO:0007669"/>
    <property type="project" value="UniProtKB-EC"/>
</dbReference>
<dbReference type="Gene3D" id="3.20.20.450">
    <property type="entry name" value="EAL domain"/>
    <property type="match status" value="1"/>
</dbReference>
<dbReference type="SMART" id="SM00052">
    <property type="entry name" value="EAL"/>
    <property type="match status" value="1"/>
</dbReference>
<feature type="compositionally biased region" description="Polar residues" evidence="1">
    <location>
        <begin position="247"/>
        <end position="257"/>
    </location>
</feature>
<reference evidence="3" key="1">
    <citation type="submission" date="2016-10" db="EMBL/GenBank/DDBJ databases">
        <title>Sequence of Gallionella enrichment culture.</title>
        <authorList>
            <person name="Poehlein A."/>
            <person name="Muehling M."/>
            <person name="Daniel R."/>
        </authorList>
    </citation>
    <scope>NUCLEOTIDE SEQUENCE</scope>
</reference>
<dbReference type="InterPro" id="IPR050706">
    <property type="entry name" value="Cyclic-di-GMP_PDE-like"/>
</dbReference>
<evidence type="ECO:0000259" key="2">
    <source>
        <dbReference type="PROSITE" id="PS50883"/>
    </source>
</evidence>
<gene>
    <name evidence="3" type="primary">dosP_13</name>
    <name evidence="3" type="ORF">GALL_408570</name>
</gene>
<evidence type="ECO:0000256" key="1">
    <source>
        <dbReference type="SAM" id="MobiDB-lite"/>
    </source>
</evidence>
<evidence type="ECO:0000313" key="3">
    <source>
        <dbReference type="EMBL" id="OIQ77447.1"/>
    </source>
</evidence>